<dbReference type="GO" id="GO:0046872">
    <property type="term" value="F:metal ion binding"/>
    <property type="evidence" value="ECO:0007669"/>
    <property type="project" value="InterPro"/>
</dbReference>
<feature type="signal peptide" evidence="2">
    <location>
        <begin position="1"/>
        <end position="20"/>
    </location>
</feature>
<dbReference type="OrthoDB" id="9811314at2"/>
<organism evidence="5 6">
    <name type="scientific">Treponema saccharophilum DSM 2985</name>
    <dbReference type="NCBI Taxonomy" id="907348"/>
    <lineage>
        <taxon>Bacteria</taxon>
        <taxon>Pseudomonadati</taxon>
        <taxon>Spirochaetota</taxon>
        <taxon>Spirochaetia</taxon>
        <taxon>Spirochaetales</taxon>
        <taxon>Treponemataceae</taxon>
        <taxon>Treponema</taxon>
    </lineage>
</organism>
<dbReference type="RefSeq" id="WP_002702380.1">
    <property type="nucleotide sequence ID" value="NZ_AGRW01000031.1"/>
</dbReference>
<dbReference type="InterPro" id="IPR007863">
    <property type="entry name" value="Peptidase_M16_C"/>
</dbReference>
<dbReference type="Proteomes" id="UP000003571">
    <property type="component" value="Unassembled WGS sequence"/>
</dbReference>
<dbReference type="AlphaFoldDB" id="H7EHX3"/>
<dbReference type="PANTHER" id="PTHR11851">
    <property type="entry name" value="METALLOPROTEASE"/>
    <property type="match status" value="1"/>
</dbReference>
<dbReference type="Pfam" id="PF00675">
    <property type="entry name" value="Peptidase_M16"/>
    <property type="match status" value="1"/>
</dbReference>
<dbReference type="InterPro" id="IPR011765">
    <property type="entry name" value="Pept_M16_N"/>
</dbReference>
<keyword evidence="2" id="KW-0732">Signal</keyword>
<feature type="chain" id="PRO_5003610153" evidence="2">
    <location>
        <begin position="21"/>
        <end position="487"/>
    </location>
</feature>
<reference evidence="5 6" key="1">
    <citation type="submission" date="2011-09" db="EMBL/GenBank/DDBJ databases">
        <title>The draft genome of Treponema saccharophilum DSM 2985.</title>
        <authorList>
            <consortium name="US DOE Joint Genome Institute (JGI-PGF)"/>
            <person name="Lucas S."/>
            <person name="Copeland A."/>
            <person name="Lapidus A."/>
            <person name="Glavina del Rio T."/>
            <person name="Dalin E."/>
            <person name="Tice H."/>
            <person name="Bruce D."/>
            <person name="Goodwin L."/>
            <person name="Pitluck S."/>
            <person name="Peters L."/>
            <person name="Kyrpides N."/>
            <person name="Mavromatis K."/>
            <person name="Ivanova N."/>
            <person name="Markowitz V."/>
            <person name="Cheng J.-F."/>
            <person name="Hugenholtz P."/>
            <person name="Woyke T."/>
            <person name="Wu D."/>
            <person name="Gronow S."/>
            <person name="Wellnitz S."/>
            <person name="Brambilla E."/>
            <person name="Klenk H.-P."/>
            <person name="Eisen J.A."/>
        </authorList>
    </citation>
    <scope>NUCLEOTIDE SEQUENCE [LARGE SCALE GENOMIC DNA]</scope>
    <source>
        <strain evidence="5 6">DSM 2985</strain>
    </source>
</reference>
<sequence>MTKKGFFAVAAVFALSLAGAAASSGTGIDGLFRKTLPNGLEVFVMENDSAPLAYVEIAVRAGGVSQVPENAGLFHLYEHMMFKGNSRYKDQKSFMAAMNSLGVGEWNGSTGVDRVNYYFTVPSDKVRDGMEFWSLAVRSPNMDEGELEREKGVVLSEIRGDYTSPAEIAYAAVSSKLFPSCPWRVDSGGNPHAVENATVAQMREIQEEFYVPENSAVFVGGDVSHEEIFRFAEEIFGSWKRSPRAQAGVVVPPKNVSDSVVKLVYPNETTSDSFVLAQYMLRGPDGQCDAGDTYAADVWSEIARSPDGLFKRMMVSNEKLSIADSDYVGAGYLTARASGRISFSAYMKNEGNPAEKADEFLRAVTVDAVGAMQEPSSGFTSGIDVVERRLSDSRVYEFESAEGVLSGISGSFASCGADYFFGYDSCMRSVTEDDIRSFVSSYIAGKNGVLFVSVSPSVFARYEKDFRDGGFEVVTAENAFWWNSEGK</sequence>
<comment type="similarity">
    <text evidence="1">Belongs to the peptidase M16 family.</text>
</comment>
<evidence type="ECO:0000259" key="3">
    <source>
        <dbReference type="Pfam" id="PF00675"/>
    </source>
</evidence>
<feature type="domain" description="Peptidase M16 N-terminal" evidence="3">
    <location>
        <begin position="43"/>
        <end position="168"/>
    </location>
</feature>
<protein>
    <submittedName>
        <fullName evidence="5">Peptidase M16 domain protein</fullName>
    </submittedName>
</protein>
<name>H7EHX3_9SPIR</name>
<keyword evidence="6" id="KW-1185">Reference proteome</keyword>
<accession>H7EHX3</accession>
<proteinExistence type="inferred from homology"/>
<evidence type="ECO:0000256" key="2">
    <source>
        <dbReference type="SAM" id="SignalP"/>
    </source>
</evidence>
<dbReference type="InterPro" id="IPR050361">
    <property type="entry name" value="MPP/UQCRC_Complex"/>
</dbReference>
<evidence type="ECO:0000259" key="4">
    <source>
        <dbReference type="Pfam" id="PF05193"/>
    </source>
</evidence>
<comment type="caution">
    <text evidence="5">The sequence shown here is derived from an EMBL/GenBank/DDBJ whole genome shotgun (WGS) entry which is preliminary data.</text>
</comment>
<dbReference type="PANTHER" id="PTHR11851:SF49">
    <property type="entry name" value="MITOCHONDRIAL-PROCESSING PEPTIDASE SUBUNIT ALPHA"/>
    <property type="match status" value="1"/>
</dbReference>
<dbReference type="EMBL" id="AGRW01000031">
    <property type="protein sequence ID" value="EIC02816.1"/>
    <property type="molecule type" value="Genomic_DNA"/>
</dbReference>
<dbReference type="SUPFAM" id="SSF63411">
    <property type="entry name" value="LuxS/MPP-like metallohydrolase"/>
    <property type="match status" value="1"/>
</dbReference>
<dbReference type="STRING" id="907348.TresaDRAFT_2339"/>
<gene>
    <name evidence="5" type="ORF">TresaDRAFT_2339</name>
</gene>
<evidence type="ECO:0000313" key="5">
    <source>
        <dbReference type="EMBL" id="EIC02816.1"/>
    </source>
</evidence>
<dbReference type="InterPro" id="IPR011249">
    <property type="entry name" value="Metalloenz_LuxS/M16"/>
</dbReference>
<dbReference type="PATRIC" id="fig|907348.3.peg.403"/>
<evidence type="ECO:0000313" key="6">
    <source>
        <dbReference type="Proteomes" id="UP000003571"/>
    </source>
</evidence>
<dbReference type="Pfam" id="PF05193">
    <property type="entry name" value="Peptidase_M16_C"/>
    <property type="match status" value="1"/>
</dbReference>
<dbReference type="eggNOG" id="COG0612">
    <property type="taxonomic scope" value="Bacteria"/>
</dbReference>
<feature type="domain" description="Peptidase M16 C-terminal" evidence="4">
    <location>
        <begin position="197"/>
        <end position="262"/>
    </location>
</feature>
<dbReference type="Gene3D" id="3.30.830.10">
    <property type="entry name" value="Metalloenzyme, LuxS/M16 peptidase-like"/>
    <property type="match status" value="2"/>
</dbReference>
<evidence type="ECO:0000256" key="1">
    <source>
        <dbReference type="ARBA" id="ARBA00007261"/>
    </source>
</evidence>